<dbReference type="InterPro" id="IPR029058">
    <property type="entry name" value="AB_hydrolase_fold"/>
</dbReference>
<dbReference type="OrthoDB" id="408631at2759"/>
<proteinExistence type="predicted"/>
<dbReference type="InterPro" id="IPR050309">
    <property type="entry name" value="Type-B_Carboxylest/Lipase"/>
</dbReference>
<name>W9PIV3_FUSOX</name>
<dbReference type="SUPFAM" id="SSF53474">
    <property type="entry name" value="alpha/beta-Hydrolases"/>
    <property type="match status" value="1"/>
</dbReference>
<reference evidence="1" key="1">
    <citation type="submission" date="2011-10" db="EMBL/GenBank/DDBJ databases">
        <title>The Genome Sequence of Fusarium oxysporum HDV247.</title>
        <authorList>
            <consortium name="The Broad Institute Genome Sequencing Platform"/>
            <person name="Ma L.-J."/>
            <person name="Gale L.R."/>
            <person name="Schwartz D.C."/>
            <person name="Zhou S."/>
            <person name="Corby-Kistler H."/>
            <person name="Young S.K."/>
            <person name="Zeng Q."/>
            <person name="Gargeya S."/>
            <person name="Fitzgerald M."/>
            <person name="Haas B."/>
            <person name="Abouelleil A."/>
            <person name="Alvarado L."/>
            <person name="Arachchi H.M."/>
            <person name="Berlin A."/>
            <person name="Brown A."/>
            <person name="Chapman S.B."/>
            <person name="Chen Z."/>
            <person name="Dunbar C."/>
            <person name="Freedman E."/>
            <person name="Gearin G."/>
            <person name="Goldberg J."/>
            <person name="Griggs A."/>
            <person name="Gujja S."/>
            <person name="Heiman D."/>
            <person name="Howarth C."/>
            <person name="Larson L."/>
            <person name="Lui A."/>
            <person name="MacDonald P.J.P."/>
            <person name="Montmayeur A."/>
            <person name="Murphy C."/>
            <person name="Neiman D."/>
            <person name="Pearson M."/>
            <person name="Priest M."/>
            <person name="Roberts A."/>
            <person name="Saif S."/>
            <person name="Shea T."/>
            <person name="Shenoy N."/>
            <person name="Sisk P."/>
            <person name="Stolte C."/>
            <person name="Sykes S."/>
            <person name="Wortman J."/>
            <person name="Nusbaum C."/>
            <person name="Birren B."/>
        </authorList>
    </citation>
    <scope>NUCLEOTIDE SEQUENCE [LARGE SCALE GENOMIC DNA]</scope>
    <source>
        <strain evidence="1">HDV247</strain>
    </source>
</reference>
<dbReference type="Gene3D" id="3.40.50.1820">
    <property type="entry name" value="alpha/beta hydrolase"/>
    <property type="match status" value="2"/>
</dbReference>
<dbReference type="EMBL" id="JH650974">
    <property type="protein sequence ID" value="EXA39755.1"/>
    <property type="molecule type" value="Genomic_DNA"/>
</dbReference>
<organism evidence="1">
    <name type="scientific">Fusarium oxysporum f. sp. pisi HDV247</name>
    <dbReference type="NCBI Taxonomy" id="1080344"/>
    <lineage>
        <taxon>Eukaryota</taxon>
        <taxon>Fungi</taxon>
        <taxon>Dikarya</taxon>
        <taxon>Ascomycota</taxon>
        <taxon>Pezizomycotina</taxon>
        <taxon>Sordariomycetes</taxon>
        <taxon>Hypocreomycetidae</taxon>
        <taxon>Hypocreales</taxon>
        <taxon>Nectriaceae</taxon>
        <taxon>Fusarium</taxon>
        <taxon>Fusarium oxysporum species complex</taxon>
    </lineage>
</organism>
<evidence type="ECO:0008006" key="2">
    <source>
        <dbReference type="Google" id="ProtNLM"/>
    </source>
</evidence>
<dbReference type="HOGENOM" id="CLU_1408839_0_0_1"/>
<protein>
    <recommendedName>
        <fullName evidence="2">Carboxylesterase type B domain-containing protein</fullName>
    </recommendedName>
</protein>
<accession>W9PIV3</accession>
<dbReference type="AlphaFoldDB" id="W9PIV3"/>
<gene>
    <name evidence="1" type="ORF">FOVG_11236</name>
</gene>
<sequence>MYFYGGGFHSEVIFVTFNYRLGIFRFSGAPGLTQNVAFLDQRLAINHSAGDISTNFYDFAFYKDPIIAGVTKTTKLLKCSTKSEAAIKSYMQKANPKALFKASQKANKVIISQLNKTSQLYTGITSLFGPTINNKTVFANYTTRVAARKLSRVPAILGFNTDEAYFFTESGKLPNKSEVILAVNKAILAYPLQEGAT</sequence>
<dbReference type="Proteomes" id="UP000030751">
    <property type="component" value="Unassembled WGS sequence"/>
</dbReference>
<reference evidence="1" key="2">
    <citation type="submission" date="2012-05" db="EMBL/GenBank/DDBJ databases">
        <title>Annotation of the Genome Sequence of Fusarium oxysporum HDV247.</title>
        <authorList>
            <consortium name="The Broad Institute Genomics Platform"/>
            <person name="Ma L.-J."/>
            <person name="Corby-Kistler H."/>
            <person name="Broz K."/>
            <person name="Gale L.R."/>
            <person name="Jonkers W."/>
            <person name="O'Donnell K."/>
            <person name="Ploetz R."/>
            <person name="Steinberg C."/>
            <person name="Schwartz D.C."/>
            <person name="VanEtten H."/>
            <person name="Zhou S."/>
            <person name="Young S.K."/>
            <person name="Zeng Q."/>
            <person name="Gargeya S."/>
            <person name="Fitzgerald M."/>
            <person name="Abouelleil A."/>
            <person name="Alvarado L."/>
            <person name="Chapman S.B."/>
            <person name="Gainer-Dewar J."/>
            <person name="Goldberg J."/>
            <person name="Griggs A."/>
            <person name="Gujja S."/>
            <person name="Hansen M."/>
            <person name="Howarth C."/>
            <person name="Imamovic A."/>
            <person name="Ireland A."/>
            <person name="Larimer J."/>
            <person name="McCowan C."/>
            <person name="Murphy C."/>
            <person name="Pearson M."/>
            <person name="Poon T.W."/>
            <person name="Priest M."/>
            <person name="Roberts A."/>
            <person name="Saif S."/>
            <person name="Shea T."/>
            <person name="Sykes S."/>
            <person name="Wortman J."/>
            <person name="Nusbaum C."/>
            <person name="Birren B."/>
        </authorList>
    </citation>
    <scope>NUCLEOTIDE SEQUENCE</scope>
    <source>
        <strain evidence="1">HDV247</strain>
    </source>
</reference>
<dbReference type="PANTHER" id="PTHR11559">
    <property type="entry name" value="CARBOXYLESTERASE"/>
    <property type="match status" value="1"/>
</dbReference>
<evidence type="ECO:0000313" key="1">
    <source>
        <dbReference type="EMBL" id="EXA39755.1"/>
    </source>
</evidence>